<evidence type="ECO:0000256" key="3">
    <source>
        <dbReference type="SAM" id="MobiDB-lite"/>
    </source>
</evidence>
<dbReference type="PANTHER" id="PTHR47032:SF1">
    <property type="entry name" value="UDP-D-XYLOSE:L-FUCOSE ALPHA-1,3-D-XYLOSYLTRANSFERASE-RELATED"/>
    <property type="match status" value="1"/>
</dbReference>
<accession>A0A8T0UBW6</accession>
<comment type="caution">
    <text evidence="5">The sequence shown here is derived from an EMBL/GenBank/DDBJ whole genome shotgun (WGS) entry which is preliminary data.</text>
</comment>
<feature type="region of interest" description="Disordered" evidence="3">
    <location>
        <begin position="1"/>
        <end position="52"/>
    </location>
</feature>
<evidence type="ECO:0000313" key="6">
    <source>
        <dbReference type="Proteomes" id="UP000823388"/>
    </source>
</evidence>
<dbReference type="Proteomes" id="UP000823388">
    <property type="component" value="Chromosome 3N"/>
</dbReference>
<feature type="transmembrane region" description="Helical" evidence="2">
    <location>
        <begin position="100"/>
        <end position="124"/>
    </location>
</feature>
<keyword evidence="6" id="KW-1185">Reference proteome</keyword>
<keyword evidence="2" id="KW-0961">Cell wall biogenesis/degradation</keyword>
<keyword evidence="2" id="KW-0735">Signal-anchor</keyword>
<keyword evidence="2" id="KW-0812">Transmembrane</keyword>
<keyword evidence="2" id="KW-0808">Transferase</keyword>
<sequence length="375" mass="41976">MGRQGQSSISRRTKGRKSGTPDLRRAAMSLHQRPHQKPPAAGDVLPISSPSTGTAPSRPLPYLFSLLALLLFAALLLPWGPTRPSSVPASPWRAYTLQEAAAFAAAAGNGTVLLAAVSGPYLPFLANWLISVRRAGRADQVLVIAEDYETLDRINTAWPGHAVLVPPAPDARRAHKFGSQGFFNFTSRRPRHLLQILELGYSVMYNDVDMVWLADPFPYIVGDHDVYFMDDMTPVKPLDHSHELPPPGKKGRTYICSCMIFLRPTEGAKLLLRKWIEELKVQPWSKQRKSNDQPGFNWALNKTAGQVDVYLLPQSAFPTGGLYFKNKTWVKETKGKHVIIHNNYITGFEKKIKRFRDHGLWLVDEHSDESPLGRL</sequence>
<gene>
    <name evidence="5" type="ORF">PVAP13_3NG122600</name>
</gene>
<evidence type="ECO:0000256" key="1">
    <source>
        <dbReference type="ARBA" id="ARBA00007033"/>
    </source>
</evidence>
<keyword evidence="2" id="KW-0328">Glycosyltransferase</keyword>
<dbReference type="PANTHER" id="PTHR47032">
    <property type="entry name" value="UDP-D-XYLOSE:L-FUCOSE ALPHA-1,3-D-XYLOSYLTRANSFERASE-RELATED"/>
    <property type="match status" value="1"/>
</dbReference>
<keyword evidence="2" id="KW-0333">Golgi apparatus</keyword>
<dbReference type="SUPFAM" id="SSF53448">
    <property type="entry name" value="Nucleotide-diphospho-sugar transferases"/>
    <property type="match status" value="1"/>
</dbReference>
<dbReference type="EC" id="2.4.2.-" evidence="2"/>
<dbReference type="GO" id="GO:0010306">
    <property type="term" value="P:rhamnogalacturonan II biosynthetic process"/>
    <property type="evidence" value="ECO:0007669"/>
    <property type="project" value="TreeGrafter"/>
</dbReference>
<dbReference type="AlphaFoldDB" id="A0A8T0UBW6"/>
<evidence type="ECO:0000256" key="2">
    <source>
        <dbReference type="RuleBase" id="RU363055"/>
    </source>
</evidence>
<evidence type="ECO:0000313" key="5">
    <source>
        <dbReference type="EMBL" id="KAG2619588.1"/>
    </source>
</evidence>
<proteinExistence type="inferred from homology"/>
<comment type="caution">
    <text evidence="2">Lacks conserved residue(s) required for the propagation of feature annotation.</text>
</comment>
<dbReference type="InterPro" id="IPR052636">
    <property type="entry name" value="UDP-D-xylose:L-fucose_XylT"/>
</dbReference>
<dbReference type="EMBL" id="CM029042">
    <property type="protein sequence ID" value="KAG2619588.1"/>
    <property type="molecule type" value="Genomic_DNA"/>
</dbReference>
<keyword evidence="2" id="KW-1133">Transmembrane helix</keyword>
<organism evidence="5 6">
    <name type="scientific">Panicum virgatum</name>
    <name type="common">Blackwell switchgrass</name>
    <dbReference type="NCBI Taxonomy" id="38727"/>
    <lineage>
        <taxon>Eukaryota</taxon>
        <taxon>Viridiplantae</taxon>
        <taxon>Streptophyta</taxon>
        <taxon>Embryophyta</taxon>
        <taxon>Tracheophyta</taxon>
        <taxon>Spermatophyta</taxon>
        <taxon>Magnoliopsida</taxon>
        <taxon>Liliopsida</taxon>
        <taxon>Poales</taxon>
        <taxon>Poaceae</taxon>
        <taxon>PACMAD clade</taxon>
        <taxon>Panicoideae</taxon>
        <taxon>Panicodae</taxon>
        <taxon>Paniceae</taxon>
        <taxon>Panicinae</taxon>
        <taxon>Panicum</taxon>
        <taxon>Panicum sect. Hiantes</taxon>
    </lineage>
</organism>
<dbReference type="GO" id="GO:0000139">
    <property type="term" value="C:Golgi membrane"/>
    <property type="evidence" value="ECO:0007669"/>
    <property type="project" value="UniProtKB-SubCell"/>
</dbReference>
<keyword evidence="2" id="KW-0472">Membrane</keyword>
<dbReference type="InterPro" id="IPR005069">
    <property type="entry name" value="Nucl-diP-sugar_transferase"/>
</dbReference>
<comment type="similarity">
    <text evidence="1 2">Belongs to the glycosyltransferase 77 family.</text>
</comment>
<evidence type="ECO:0000259" key="4">
    <source>
        <dbReference type="Pfam" id="PF03407"/>
    </source>
</evidence>
<feature type="compositionally biased region" description="Polar residues" evidence="3">
    <location>
        <begin position="1"/>
        <end position="10"/>
    </location>
</feature>
<reference evidence="5 6" key="1">
    <citation type="submission" date="2020-05" db="EMBL/GenBank/DDBJ databases">
        <title>WGS assembly of Panicum virgatum.</title>
        <authorList>
            <person name="Lovell J.T."/>
            <person name="Jenkins J."/>
            <person name="Shu S."/>
            <person name="Juenger T.E."/>
            <person name="Schmutz J."/>
        </authorList>
    </citation>
    <scope>NUCLEOTIDE SEQUENCE [LARGE SCALE GENOMIC DNA]</scope>
    <source>
        <strain evidence="6">cv. AP13</strain>
    </source>
</reference>
<dbReference type="InterPro" id="IPR029044">
    <property type="entry name" value="Nucleotide-diphossugar_trans"/>
</dbReference>
<protein>
    <recommendedName>
        <fullName evidence="2">Glycosyltransferase</fullName>
        <ecNumber evidence="2">2.4.2.-</ecNumber>
    </recommendedName>
</protein>
<feature type="domain" description="Nucleotide-diphospho-sugar transferase" evidence="4">
    <location>
        <begin position="139"/>
        <end position="355"/>
    </location>
</feature>
<dbReference type="GO" id="GO:0035252">
    <property type="term" value="F:UDP-xylosyltransferase activity"/>
    <property type="evidence" value="ECO:0007669"/>
    <property type="project" value="TreeGrafter"/>
</dbReference>
<comment type="subcellular location">
    <subcellularLocation>
        <location evidence="2">Golgi apparatus membrane</location>
        <topology evidence="2">Single-pass type II membrane protein</topology>
    </subcellularLocation>
</comment>
<name>A0A8T0UBW6_PANVG</name>
<dbReference type="Pfam" id="PF03407">
    <property type="entry name" value="Nucleotid_trans"/>
    <property type="match status" value="1"/>
</dbReference>
<feature type="transmembrane region" description="Helical" evidence="2">
    <location>
        <begin position="60"/>
        <end position="80"/>
    </location>
</feature>